<dbReference type="InterPro" id="IPR020103">
    <property type="entry name" value="PsdUridine_synth_cat_dom_sf"/>
</dbReference>
<evidence type="ECO:0000256" key="4">
    <source>
        <dbReference type="ARBA" id="ARBA00023235"/>
    </source>
</evidence>
<dbReference type="PANTHER" id="PTHR13767">
    <property type="entry name" value="TRNA-PSEUDOURIDINE SYNTHASE"/>
    <property type="match status" value="1"/>
</dbReference>
<dbReference type="Pfam" id="PF16198">
    <property type="entry name" value="TruB_C_2"/>
    <property type="match status" value="1"/>
</dbReference>
<dbReference type="PANTHER" id="PTHR13767:SF2">
    <property type="entry name" value="PSEUDOURIDYLATE SYNTHASE TRUB1"/>
    <property type="match status" value="1"/>
</dbReference>
<dbReference type="InterPro" id="IPR002501">
    <property type="entry name" value="PsdUridine_synth_N"/>
</dbReference>
<evidence type="ECO:0000259" key="7">
    <source>
        <dbReference type="Pfam" id="PF16198"/>
    </source>
</evidence>
<dbReference type="Proteomes" id="UP000182146">
    <property type="component" value="Unassembled WGS sequence"/>
</dbReference>
<organism evidence="8 9">
    <name type="scientific">Geoalkalibacter ferrihydriticus</name>
    <dbReference type="NCBI Taxonomy" id="392333"/>
    <lineage>
        <taxon>Bacteria</taxon>
        <taxon>Pseudomonadati</taxon>
        <taxon>Thermodesulfobacteriota</taxon>
        <taxon>Desulfuromonadia</taxon>
        <taxon>Desulfuromonadales</taxon>
        <taxon>Geoalkalibacteraceae</taxon>
        <taxon>Geoalkalibacter</taxon>
    </lineage>
</organism>
<evidence type="ECO:0000313" key="8">
    <source>
        <dbReference type="EMBL" id="SDL50522.1"/>
    </source>
</evidence>
<evidence type="ECO:0000313" key="9">
    <source>
        <dbReference type="Proteomes" id="UP000182146"/>
    </source>
</evidence>
<dbReference type="GO" id="GO:1990481">
    <property type="term" value="P:mRNA pseudouridine synthesis"/>
    <property type="evidence" value="ECO:0007669"/>
    <property type="project" value="TreeGrafter"/>
</dbReference>
<comment type="catalytic activity">
    <reaction evidence="1 5">
        <text>uridine(55) in tRNA = pseudouridine(55) in tRNA</text>
        <dbReference type="Rhea" id="RHEA:42532"/>
        <dbReference type="Rhea" id="RHEA-COMP:10101"/>
        <dbReference type="Rhea" id="RHEA-COMP:10102"/>
        <dbReference type="ChEBI" id="CHEBI:65314"/>
        <dbReference type="ChEBI" id="CHEBI:65315"/>
        <dbReference type="EC" id="5.4.99.25"/>
    </reaction>
</comment>
<keyword evidence="4 5" id="KW-0413">Isomerase</keyword>
<gene>
    <name evidence="5" type="primary">truB</name>
    <name evidence="8" type="ORF">SAMN05660860_00801</name>
</gene>
<feature type="domain" description="tRNA pseudouridylate synthase B C-terminal" evidence="7">
    <location>
        <begin position="191"/>
        <end position="231"/>
    </location>
</feature>
<proteinExistence type="inferred from homology"/>
<comment type="function">
    <text evidence="5">Responsible for synthesis of pseudouridine from uracil-55 in the psi GC loop of transfer RNAs.</text>
</comment>
<dbReference type="Gene3D" id="3.30.2350.10">
    <property type="entry name" value="Pseudouridine synthase"/>
    <property type="match status" value="1"/>
</dbReference>
<dbReference type="GO" id="GO:0160148">
    <property type="term" value="F:tRNA pseudouridine(55) synthase activity"/>
    <property type="evidence" value="ECO:0007669"/>
    <property type="project" value="UniProtKB-EC"/>
</dbReference>
<feature type="active site" description="Nucleophile" evidence="5">
    <location>
        <position position="57"/>
    </location>
</feature>
<dbReference type="SUPFAM" id="SSF55120">
    <property type="entry name" value="Pseudouridine synthase"/>
    <property type="match status" value="1"/>
</dbReference>
<dbReference type="EC" id="5.4.99.25" evidence="5"/>
<evidence type="ECO:0000256" key="5">
    <source>
        <dbReference type="HAMAP-Rule" id="MF_01080"/>
    </source>
</evidence>
<dbReference type="NCBIfam" id="TIGR00431">
    <property type="entry name" value="TruB"/>
    <property type="match status" value="1"/>
</dbReference>
<protein>
    <recommendedName>
        <fullName evidence="5">tRNA pseudouridine synthase B</fullName>
        <ecNumber evidence="5">5.4.99.25</ecNumber>
    </recommendedName>
    <alternativeName>
        <fullName evidence="5">tRNA pseudouridine(55) synthase</fullName>
        <shortName evidence="5">Psi55 synthase</shortName>
    </alternativeName>
    <alternativeName>
        <fullName evidence="5">tRNA pseudouridylate synthase</fullName>
    </alternativeName>
    <alternativeName>
        <fullName evidence="5">tRNA-uridine isomerase</fullName>
    </alternativeName>
</protein>
<dbReference type="EMBL" id="FNGU01000001">
    <property type="protein sequence ID" value="SDL50522.1"/>
    <property type="molecule type" value="Genomic_DNA"/>
</dbReference>
<evidence type="ECO:0000256" key="1">
    <source>
        <dbReference type="ARBA" id="ARBA00000385"/>
    </source>
</evidence>
<comment type="similarity">
    <text evidence="2 5">Belongs to the pseudouridine synthase TruB family. Type 1 subfamily.</text>
</comment>
<dbReference type="InterPro" id="IPR014780">
    <property type="entry name" value="tRNA_psdUridine_synth_TruB"/>
</dbReference>
<evidence type="ECO:0000256" key="3">
    <source>
        <dbReference type="ARBA" id="ARBA00022694"/>
    </source>
</evidence>
<dbReference type="GO" id="GO:0031119">
    <property type="term" value="P:tRNA pseudouridine synthesis"/>
    <property type="evidence" value="ECO:0007669"/>
    <property type="project" value="UniProtKB-UniRule"/>
</dbReference>
<dbReference type="AlphaFoldDB" id="A0A1G9KLH9"/>
<keyword evidence="3 5" id="KW-0819">tRNA processing</keyword>
<dbReference type="FunFam" id="3.30.2350.10:FF:000011">
    <property type="entry name" value="tRNA pseudouridine synthase B"/>
    <property type="match status" value="1"/>
</dbReference>
<dbReference type="STRING" id="392333.SAMN05660860_00801"/>
<reference evidence="8 9" key="1">
    <citation type="submission" date="2016-10" db="EMBL/GenBank/DDBJ databases">
        <authorList>
            <person name="de Groot N.N."/>
        </authorList>
    </citation>
    <scope>NUCLEOTIDE SEQUENCE [LARGE SCALE GENOMIC DNA]</scope>
    <source>
        <strain evidence="8 9">DSM 17813</strain>
    </source>
</reference>
<evidence type="ECO:0000256" key="2">
    <source>
        <dbReference type="ARBA" id="ARBA00005642"/>
    </source>
</evidence>
<evidence type="ECO:0000259" key="6">
    <source>
        <dbReference type="Pfam" id="PF01509"/>
    </source>
</evidence>
<dbReference type="InterPro" id="IPR032819">
    <property type="entry name" value="TruB_C"/>
</dbReference>
<dbReference type="CDD" id="cd02573">
    <property type="entry name" value="PseudoU_synth_EcTruB"/>
    <property type="match status" value="1"/>
</dbReference>
<dbReference type="Pfam" id="PF01509">
    <property type="entry name" value="TruB_N"/>
    <property type="match status" value="1"/>
</dbReference>
<dbReference type="GO" id="GO:0003723">
    <property type="term" value="F:RNA binding"/>
    <property type="evidence" value="ECO:0007669"/>
    <property type="project" value="InterPro"/>
</dbReference>
<sequence length="324" mass="35348">MSGVLFFPDFISGPRPIKGMDGLLLVNKPRGMTSHDVVARVRRILRTRRVGHTGTLDPMATGVLPVAVGRATRLVEFLMAGSKTYQASLKLGEITDTQDADGQVVERREVPALTQDEVVSACRGFLGEITQIPPMYSAVKKDGVPLYRLARQGIEVERAARSVYIERIVLHSLNLPFVDLEIDCSKGTYIRTLAHDLGEVLGSGAHLTGLCRTRSGSFLLDECISLEDLSEDARPGQAPGFLKLVDILRDCPRLRVDNEGAARLSVGIPPLIEQVGVSACREGELIALVLDERLLAVARYAPARLQEKRGDFELLRVFPEAAAA</sequence>
<feature type="domain" description="Pseudouridine synthase II N-terminal" evidence="6">
    <location>
        <begin position="42"/>
        <end position="190"/>
    </location>
</feature>
<dbReference type="HAMAP" id="MF_01080">
    <property type="entry name" value="TruB_bact"/>
    <property type="match status" value="1"/>
</dbReference>
<name>A0A1G9KLH9_9BACT</name>
<accession>A0A1G9KLH9</accession>